<dbReference type="InterPro" id="IPR016059">
    <property type="entry name" value="DNA_ligase_ATP-dep_CS"/>
</dbReference>
<dbReference type="CDD" id="cd04866">
    <property type="entry name" value="LigD_Pol_like_3"/>
    <property type="match status" value="1"/>
</dbReference>
<evidence type="ECO:0000256" key="1">
    <source>
        <dbReference type="ARBA" id="ARBA00001936"/>
    </source>
</evidence>
<evidence type="ECO:0000256" key="13">
    <source>
        <dbReference type="ARBA" id="ARBA00022932"/>
    </source>
</evidence>
<dbReference type="NCBIfam" id="NF007211">
    <property type="entry name" value="PRK09633.1"/>
    <property type="match status" value="1"/>
</dbReference>
<dbReference type="RefSeq" id="WP_147055039.1">
    <property type="nucleotide sequence ID" value="NZ_BJYL01000005.1"/>
</dbReference>
<dbReference type="PANTHER" id="PTHR42705:SF2">
    <property type="entry name" value="BIFUNCTIONAL NON-HOMOLOGOUS END JOINING PROTEIN LIGD"/>
    <property type="match status" value="1"/>
</dbReference>
<evidence type="ECO:0000313" key="24">
    <source>
        <dbReference type="EMBL" id="GEN82193.1"/>
    </source>
</evidence>
<dbReference type="Gene3D" id="3.90.920.10">
    <property type="entry name" value="DNA primase, PRIM domain"/>
    <property type="match status" value="1"/>
</dbReference>
<organism evidence="24 25">
    <name type="scientific">Sporosarcina luteola</name>
    <dbReference type="NCBI Taxonomy" id="582850"/>
    <lineage>
        <taxon>Bacteria</taxon>
        <taxon>Bacillati</taxon>
        <taxon>Bacillota</taxon>
        <taxon>Bacilli</taxon>
        <taxon>Bacillales</taxon>
        <taxon>Caryophanaceae</taxon>
        <taxon>Sporosarcina</taxon>
    </lineage>
</organism>
<keyword evidence="10" id="KW-0378">Hydrolase</keyword>
<evidence type="ECO:0000259" key="23">
    <source>
        <dbReference type="PROSITE" id="PS50160"/>
    </source>
</evidence>
<evidence type="ECO:0000256" key="3">
    <source>
        <dbReference type="ARBA" id="ARBA00022598"/>
    </source>
</evidence>
<keyword evidence="13" id="KW-0239">DNA-directed DNA polymerase</keyword>
<evidence type="ECO:0000256" key="19">
    <source>
        <dbReference type="ARBA" id="ARBA00029943"/>
    </source>
</evidence>
<evidence type="ECO:0000256" key="15">
    <source>
        <dbReference type="ARBA" id="ARBA00023172"/>
    </source>
</evidence>
<dbReference type="SUPFAM" id="SSF56091">
    <property type="entry name" value="DNA ligase/mRNA capping enzyme, catalytic domain"/>
    <property type="match status" value="1"/>
</dbReference>
<keyword evidence="5" id="KW-0548">Nucleotidyltransferase</keyword>
<dbReference type="AlphaFoldDB" id="A0A511Z415"/>
<dbReference type="Pfam" id="PF21686">
    <property type="entry name" value="LigD_Prim-Pol"/>
    <property type="match status" value="1"/>
</dbReference>
<dbReference type="InterPro" id="IPR052171">
    <property type="entry name" value="NHEJ_LigD"/>
</dbReference>
<evidence type="ECO:0000256" key="14">
    <source>
        <dbReference type="ARBA" id="ARBA00023125"/>
    </source>
</evidence>
<feature type="domain" description="ATP-dependent DNA ligase family profile" evidence="23">
    <location>
        <begin position="115"/>
        <end position="248"/>
    </location>
</feature>
<evidence type="ECO:0000256" key="9">
    <source>
        <dbReference type="ARBA" id="ARBA00022763"/>
    </source>
</evidence>
<dbReference type="NCBIfam" id="TIGR02776">
    <property type="entry name" value="NHEJ_ligase_prk"/>
    <property type="match status" value="1"/>
</dbReference>
<dbReference type="GO" id="GO:0003887">
    <property type="term" value="F:DNA-directed DNA polymerase activity"/>
    <property type="evidence" value="ECO:0007669"/>
    <property type="project" value="UniProtKB-KW"/>
</dbReference>
<keyword evidence="4" id="KW-0808">Transferase</keyword>
<evidence type="ECO:0000256" key="2">
    <source>
        <dbReference type="ARBA" id="ARBA00012727"/>
    </source>
</evidence>
<dbReference type="EC" id="6.5.1.1" evidence="2"/>
<evidence type="ECO:0000256" key="22">
    <source>
        <dbReference type="ARBA" id="ARBA00049990"/>
    </source>
</evidence>
<evidence type="ECO:0000256" key="4">
    <source>
        <dbReference type="ARBA" id="ARBA00022679"/>
    </source>
</evidence>
<keyword evidence="8" id="KW-0547">Nucleotide-binding</keyword>
<keyword evidence="25" id="KW-1185">Reference proteome</keyword>
<keyword evidence="17" id="KW-0464">Manganese</keyword>
<dbReference type="NCBIfam" id="TIGR02779">
    <property type="entry name" value="NHEJ_ligase_lig"/>
    <property type="match status" value="1"/>
</dbReference>
<dbReference type="PROSITE" id="PS50160">
    <property type="entry name" value="DNA_LIGASE_A3"/>
    <property type="match status" value="1"/>
</dbReference>
<dbReference type="GO" id="GO:0005524">
    <property type="term" value="F:ATP binding"/>
    <property type="evidence" value="ECO:0007669"/>
    <property type="project" value="UniProtKB-KW"/>
</dbReference>
<evidence type="ECO:0000256" key="12">
    <source>
        <dbReference type="ARBA" id="ARBA00022840"/>
    </source>
</evidence>
<comment type="similarity">
    <text evidence="21">In the C-terminal section; belongs to the ATP-dependent DNA ligase family.</text>
</comment>
<reference evidence="24 25" key="1">
    <citation type="submission" date="2019-07" db="EMBL/GenBank/DDBJ databases">
        <title>Whole genome shotgun sequence of Sporosarcina luteola NBRC 105378.</title>
        <authorList>
            <person name="Hosoyama A."/>
            <person name="Uohara A."/>
            <person name="Ohji S."/>
            <person name="Ichikawa N."/>
        </authorList>
    </citation>
    <scope>NUCLEOTIDE SEQUENCE [LARGE SCALE GENOMIC DNA]</scope>
    <source>
        <strain evidence="24 25">NBRC 105378</strain>
    </source>
</reference>
<dbReference type="Proteomes" id="UP000321901">
    <property type="component" value="Unassembled WGS sequence"/>
</dbReference>
<dbReference type="GO" id="GO:0003677">
    <property type="term" value="F:DNA binding"/>
    <property type="evidence" value="ECO:0007669"/>
    <property type="project" value="UniProtKB-KW"/>
</dbReference>
<proteinExistence type="inferred from homology"/>
<dbReference type="CDD" id="cd07906">
    <property type="entry name" value="Adenylation_DNA_ligase_LigD_LigC"/>
    <property type="match status" value="1"/>
</dbReference>
<evidence type="ECO:0000256" key="7">
    <source>
        <dbReference type="ARBA" id="ARBA00022723"/>
    </source>
</evidence>
<evidence type="ECO:0000256" key="6">
    <source>
        <dbReference type="ARBA" id="ARBA00022722"/>
    </source>
</evidence>
<dbReference type="GO" id="GO:0006310">
    <property type="term" value="P:DNA recombination"/>
    <property type="evidence" value="ECO:0007669"/>
    <property type="project" value="UniProtKB-KW"/>
</dbReference>
<dbReference type="PANTHER" id="PTHR42705">
    <property type="entry name" value="BIFUNCTIONAL NON-HOMOLOGOUS END JOINING PROTEIN LIGD"/>
    <property type="match status" value="1"/>
</dbReference>
<dbReference type="GO" id="GO:0046872">
    <property type="term" value="F:metal ion binding"/>
    <property type="evidence" value="ECO:0007669"/>
    <property type="project" value="UniProtKB-KW"/>
</dbReference>
<keyword evidence="12" id="KW-0067">ATP-binding</keyword>
<name>A0A511Z415_9BACL</name>
<evidence type="ECO:0000256" key="11">
    <source>
        <dbReference type="ARBA" id="ARBA00022839"/>
    </source>
</evidence>
<dbReference type="InterPro" id="IPR014143">
    <property type="entry name" value="NHEJ_ligase_prk"/>
</dbReference>
<dbReference type="InterPro" id="IPR014146">
    <property type="entry name" value="LigD_ligase_dom"/>
</dbReference>
<dbReference type="NCBIfam" id="TIGR02778">
    <property type="entry name" value="ligD_pol"/>
    <property type="match status" value="1"/>
</dbReference>
<evidence type="ECO:0000256" key="18">
    <source>
        <dbReference type="ARBA" id="ARBA00023268"/>
    </source>
</evidence>
<keyword evidence="3" id="KW-0436">Ligase</keyword>
<dbReference type="PROSITE" id="PS00697">
    <property type="entry name" value="DNA_LIGASE_A1"/>
    <property type="match status" value="1"/>
</dbReference>
<evidence type="ECO:0000256" key="16">
    <source>
        <dbReference type="ARBA" id="ARBA00023204"/>
    </source>
</evidence>
<keyword evidence="15" id="KW-0233">DNA recombination</keyword>
<evidence type="ECO:0000256" key="5">
    <source>
        <dbReference type="ARBA" id="ARBA00022695"/>
    </source>
</evidence>
<evidence type="ECO:0000256" key="8">
    <source>
        <dbReference type="ARBA" id="ARBA00022741"/>
    </source>
</evidence>
<comment type="cofactor">
    <cofactor evidence="1">
        <name>Mn(2+)</name>
        <dbReference type="ChEBI" id="CHEBI:29035"/>
    </cofactor>
</comment>
<dbReference type="Gene3D" id="3.30.470.30">
    <property type="entry name" value="DNA ligase/mRNA capping enzyme"/>
    <property type="match status" value="1"/>
</dbReference>
<accession>A0A511Z415</accession>
<evidence type="ECO:0000256" key="10">
    <source>
        <dbReference type="ARBA" id="ARBA00022801"/>
    </source>
</evidence>
<evidence type="ECO:0000256" key="21">
    <source>
        <dbReference type="ARBA" id="ARBA00049981"/>
    </source>
</evidence>
<gene>
    <name evidence="24" type="primary">ligd</name>
    <name evidence="24" type="ORF">SLU01_05050</name>
</gene>
<comment type="similarity">
    <text evidence="22">In the N-terminal section; belongs to the LigD polymerase family.</text>
</comment>
<dbReference type="InterPro" id="IPR014145">
    <property type="entry name" value="LigD_pol_dom"/>
</dbReference>
<keyword evidence="9" id="KW-0227">DNA damage</keyword>
<evidence type="ECO:0000256" key="20">
    <source>
        <dbReference type="ARBA" id="ARBA00034003"/>
    </source>
</evidence>
<keyword evidence="6" id="KW-0540">Nuclease</keyword>
<dbReference type="OrthoDB" id="9802472at2"/>
<keyword evidence="16" id="KW-0234">DNA repair</keyword>
<sequence length="613" mass="71524">MKPMLMTDASVIPTGKEWLYETKYDGFRCILHWTENGVQLFSRNEKLLNDMYPEIIRFCESLGETITQFLPLTLDGELVHLRNDYRSEFTIVQTRGRMRQKNVIEQHAKAFPCKYIVFDLLAYKKRDQTELPLFKRKESLAKLFEKIGLPLKIDYLNSACIQQIEVFLDAEKIWPLVVTNNGEGIIAKRNSSPWDNAKRTVHWVKVKNWRTVNVIVTKYDKANGFFTGAVFKNEELIEVVTFLHGFDEDELQTLSMLFRTKGKKINESAWVLEPSICVKIHCIDFDGKHLREPRFSSFDFEIDLEACQWRLMLRQLYPIPETVQITHPDKPVWPKLGVGKDDYLLYLQSVSPYMLPFLRNRLLTVIRYAHGVPGEKFYQKNAPNYMPDFVRTSRSDEIDYIVCNNIETLLWLGNQLALEFHIPFQTIATEYPTEIVFDLDPPSVDEFTVAVEAALRMKMIFDQFELQSFVKTSGGKGLQLYIPLPLHTFHYEDTRIFTKFVCDFLCDQEPNWFTTERLKKNRGNKLYLDYVQHHEGKTIVAPYSPRGREEATVAAPLEWGEVTQSLSPKSFTILTMPDRIKTIGNPFRDFQETGDQQPFMEVLEHLKALLAKQ</sequence>
<dbReference type="GO" id="GO:0006281">
    <property type="term" value="P:DNA repair"/>
    <property type="evidence" value="ECO:0007669"/>
    <property type="project" value="UniProtKB-KW"/>
</dbReference>
<dbReference type="GO" id="GO:0003910">
    <property type="term" value="F:DNA ligase (ATP) activity"/>
    <property type="evidence" value="ECO:0007669"/>
    <property type="project" value="UniProtKB-EC"/>
</dbReference>
<protein>
    <recommendedName>
        <fullName evidence="2">DNA ligase (ATP)</fullName>
        <ecNumber evidence="2">6.5.1.1</ecNumber>
    </recommendedName>
    <alternativeName>
        <fullName evidence="19">NHEJ DNA polymerase</fullName>
    </alternativeName>
</protein>
<dbReference type="GO" id="GO:0004527">
    <property type="term" value="F:exonuclease activity"/>
    <property type="evidence" value="ECO:0007669"/>
    <property type="project" value="UniProtKB-KW"/>
</dbReference>
<keyword evidence="7" id="KW-0479">Metal-binding</keyword>
<dbReference type="EMBL" id="BJYL01000005">
    <property type="protein sequence ID" value="GEN82193.1"/>
    <property type="molecule type" value="Genomic_DNA"/>
</dbReference>
<evidence type="ECO:0000256" key="17">
    <source>
        <dbReference type="ARBA" id="ARBA00023211"/>
    </source>
</evidence>
<dbReference type="Pfam" id="PF01068">
    <property type="entry name" value="DNA_ligase_A_M"/>
    <property type="match status" value="1"/>
</dbReference>
<evidence type="ECO:0000313" key="25">
    <source>
        <dbReference type="Proteomes" id="UP000321901"/>
    </source>
</evidence>
<dbReference type="InterPro" id="IPR012310">
    <property type="entry name" value="DNA_ligase_ATP-dep_cent"/>
</dbReference>
<comment type="catalytic activity">
    <reaction evidence="20">
        <text>ATP + (deoxyribonucleotide)n-3'-hydroxyl + 5'-phospho-(deoxyribonucleotide)m = (deoxyribonucleotide)n+m + AMP + diphosphate.</text>
        <dbReference type="EC" id="6.5.1.1"/>
    </reaction>
</comment>
<keyword evidence="11" id="KW-0269">Exonuclease</keyword>
<comment type="caution">
    <text evidence="24">The sequence shown here is derived from an EMBL/GenBank/DDBJ whole genome shotgun (WGS) entry which is preliminary data.</text>
</comment>
<keyword evidence="18" id="KW-0511">Multifunctional enzyme</keyword>
<keyword evidence="14" id="KW-0238">DNA-binding</keyword>
<dbReference type="InterPro" id="IPR033652">
    <property type="entry name" value="LigD_Pol-like_3"/>
</dbReference>